<evidence type="ECO:0000313" key="2">
    <source>
        <dbReference type="EMBL" id="MFD2171377.1"/>
    </source>
</evidence>
<proteinExistence type="predicted"/>
<dbReference type="EMBL" id="JBHUIO010000009">
    <property type="protein sequence ID" value="MFD2171377.1"/>
    <property type="molecule type" value="Genomic_DNA"/>
</dbReference>
<dbReference type="RefSeq" id="WP_386048122.1">
    <property type="nucleotide sequence ID" value="NZ_JBHUIO010000009.1"/>
</dbReference>
<dbReference type="Pfam" id="PF00881">
    <property type="entry name" value="Nitroreductase"/>
    <property type="match status" value="2"/>
</dbReference>
<dbReference type="PANTHER" id="PTHR43821:SF1">
    <property type="entry name" value="NAD(P)H NITROREDUCTASE YDJA-RELATED"/>
    <property type="match status" value="1"/>
</dbReference>
<feature type="domain" description="Nitroreductase" evidence="1">
    <location>
        <begin position="7"/>
        <end position="59"/>
    </location>
</feature>
<dbReference type="Proteomes" id="UP001597343">
    <property type="component" value="Unassembled WGS sequence"/>
</dbReference>
<accession>A0ABW4ZZF5</accession>
<name>A0ABW4ZZF5_9BACL</name>
<dbReference type="SUPFAM" id="SSF55469">
    <property type="entry name" value="FMN-dependent nitroreductase-like"/>
    <property type="match status" value="1"/>
</dbReference>
<sequence>MNVTDAILTRRNIKRFKPDPIAIERVVAWLELASFAPNHRLAEPWEILFIGPQTREKLQHKTDFGGAPLLLAVVATPAKTAIDRDEHVEAVACFIQNLMLAAHAEGVGTGWSSIGASPRVQELFGLLPGYEVIGVLPIGYPAEVPEPKPRTSIEQKITHLP</sequence>
<dbReference type="InterPro" id="IPR029479">
    <property type="entry name" value="Nitroreductase"/>
</dbReference>
<protein>
    <submittedName>
        <fullName evidence="2">Nitroreductase family protein</fullName>
    </submittedName>
</protein>
<dbReference type="InterPro" id="IPR052530">
    <property type="entry name" value="NAD(P)H_nitroreductase"/>
</dbReference>
<dbReference type="PANTHER" id="PTHR43821">
    <property type="entry name" value="NAD(P)H NITROREDUCTASE YDJA-RELATED"/>
    <property type="match status" value="1"/>
</dbReference>
<evidence type="ECO:0000259" key="1">
    <source>
        <dbReference type="Pfam" id="PF00881"/>
    </source>
</evidence>
<dbReference type="Gene3D" id="3.40.109.10">
    <property type="entry name" value="NADH Oxidase"/>
    <property type="match status" value="1"/>
</dbReference>
<gene>
    <name evidence="2" type="ORF">ACFSOY_15510</name>
</gene>
<comment type="caution">
    <text evidence="2">The sequence shown here is derived from an EMBL/GenBank/DDBJ whole genome shotgun (WGS) entry which is preliminary data.</text>
</comment>
<dbReference type="InterPro" id="IPR000415">
    <property type="entry name" value="Nitroreductase-like"/>
</dbReference>
<keyword evidence="3" id="KW-1185">Reference proteome</keyword>
<feature type="domain" description="Nitroreductase" evidence="1">
    <location>
        <begin position="64"/>
        <end position="140"/>
    </location>
</feature>
<organism evidence="2 3">
    <name type="scientific">Tumebacillus lipolyticus</name>
    <dbReference type="NCBI Taxonomy" id="1280370"/>
    <lineage>
        <taxon>Bacteria</taxon>
        <taxon>Bacillati</taxon>
        <taxon>Bacillota</taxon>
        <taxon>Bacilli</taxon>
        <taxon>Bacillales</taxon>
        <taxon>Alicyclobacillaceae</taxon>
        <taxon>Tumebacillus</taxon>
    </lineage>
</organism>
<reference evidence="3" key="1">
    <citation type="journal article" date="2019" name="Int. J. Syst. Evol. Microbiol.">
        <title>The Global Catalogue of Microorganisms (GCM) 10K type strain sequencing project: providing services to taxonomists for standard genome sequencing and annotation.</title>
        <authorList>
            <consortium name="The Broad Institute Genomics Platform"/>
            <consortium name="The Broad Institute Genome Sequencing Center for Infectious Disease"/>
            <person name="Wu L."/>
            <person name="Ma J."/>
        </authorList>
    </citation>
    <scope>NUCLEOTIDE SEQUENCE [LARGE SCALE GENOMIC DNA]</scope>
    <source>
        <strain evidence="3">CGMCC 1.13574</strain>
    </source>
</reference>
<evidence type="ECO:0000313" key="3">
    <source>
        <dbReference type="Proteomes" id="UP001597343"/>
    </source>
</evidence>